<sequence>SMLNITWPDVLLASDWHEQCYGHEKNMTDARDNLTDYKKHVAGGSYSSSTGGYFMHMA</sequence>
<protein>
    <submittedName>
        <fullName evidence="1">Uncharacterized protein</fullName>
    </submittedName>
</protein>
<comment type="caution">
    <text evidence="1">The sequence shown here is derived from an EMBL/GenBank/DDBJ whole genome shotgun (WGS) entry which is preliminary data.</text>
</comment>
<dbReference type="AlphaFoldDB" id="A0A392RZU8"/>
<dbReference type="EMBL" id="LXQA010298170">
    <property type="protein sequence ID" value="MCI41939.1"/>
    <property type="molecule type" value="Genomic_DNA"/>
</dbReference>
<dbReference type="Proteomes" id="UP000265520">
    <property type="component" value="Unassembled WGS sequence"/>
</dbReference>
<evidence type="ECO:0000313" key="1">
    <source>
        <dbReference type="EMBL" id="MCI41939.1"/>
    </source>
</evidence>
<reference evidence="1 2" key="1">
    <citation type="journal article" date="2018" name="Front. Plant Sci.">
        <title>Red Clover (Trifolium pratense) and Zigzag Clover (T. medium) - A Picture of Genomic Similarities and Differences.</title>
        <authorList>
            <person name="Dluhosova J."/>
            <person name="Istvanek J."/>
            <person name="Nedelnik J."/>
            <person name="Repkova J."/>
        </authorList>
    </citation>
    <scope>NUCLEOTIDE SEQUENCE [LARGE SCALE GENOMIC DNA]</scope>
    <source>
        <strain evidence="2">cv. 10/8</strain>
        <tissue evidence="1">Leaf</tissue>
    </source>
</reference>
<feature type="non-terminal residue" evidence="1">
    <location>
        <position position="1"/>
    </location>
</feature>
<name>A0A392RZU8_9FABA</name>
<accession>A0A392RZU8</accession>
<proteinExistence type="predicted"/>
<keyword evidence="2" id="KW-1185">Reference proteome</keyword>
<organism evidence="1 2">
    <name type="scientific">Trifolium medium</name>
    <dbReference type="NCBI Taxonomy" id="97028"/>
    <lineage>
        <taxon>Eukaryota</taxon>
        <taxon>Viridiplantae</taxon>
        <taxon>Streptophyta</taxon>
        <taxon>Embryophyta</taxon>
        <taxon>Tracheophyta</taxon>
        <taxon>Spermatophyta</taxon>
        <taxon>Magnoliopsida</taxon>
        <taxon>eudicotyledons</taxon>
        <taxon>Gunneridae</taxon>
        <taxon>Pentapetalae</taxon>
        <taxon>rosids</taxon>
        <taxon>fabids</taxon>
        <taxon>Fabales</taxon>
        <taxon>Fabaceae</taxon>
        <taxon>Papilionoideae</taxon>
        <taxon>50 kb inversion clade</taxon>
        <taxon>NPAAA clade</taxon>
        <taxon>Hologalegina</taxon>
        <taxon>IRL clade</taxon>
        <taxon>Trifolieae</taxon>
        <taxon>Trifolium</taxon>
    </lineage>
</organism>
<evidence type="ECO:0000313" key="2">
    <source>
        <dbReference type="Proteomes" id="UP000265520"/>
    </source>
</evidence>